<dbReference type="EMBL" id="JBHSCQ010000006">
    <property type="protein sequence ID" value="MFC4265179.1"/>
    <property type="molecule type" value="Genomic_DNA"/>
</dbReference>
<dbReference type="NCBIfam" id="TIGR00004">
    <property type="entry name" value="Rid family detoxifying hydrolase"/>
    <property type="match status" value="1"/>
</dbReference>
<dbReference type="InterPro" id="IPR006056">
    <property type="entry name" value="RidA"/>
</dbReference>
<dbReference type="SUPFAM" id="SSF55298">
    <property type="entry name" value="YjgF-like"/>
    <property type="match status" value="1"/>
</dbReference>
<dbReference type="Pfam" id="PF01042">
    <property type="entry name" value="Ribonuc_L-PSP"/>
    <property type="match status" value="1"/>
</dbReference>
<dbReference type="InterPro" id="IPR035959">
    <property type="entry name" value="RutC-like_sf"/>
</dbReference>
<proteinExistence type="inferred from homology"/>
<dbReference type="Proteomes" id="UP001595773">
    <property type="component" value="Unassembled WGS sequence"/>
</dbReference>
<sequence>MQTTRNSIHAAKAPAAVGPYSHAVRYGGLLFLSGQTPIDPETGEIVAGGIEAQTRQVFANLKSVLTAAESNFDAVLKVNVYLTSLDDFSAMNAIYGEVFAEPYPARTTIAAACLPLGADVEIELVARDPLG</sequence>
<gene>
    <name evidence="2" type="ORF">ACFOW9_06160</name>
</gene>
<dbReference type="CDD" id="cd00448">
    <property type="entry name" value="YjgF_YER057c_UK114_family"/>
    <property type="match status" value="1"/>
</dbReference>
<accession>A0ABV8QYB6</accession>
<evidence type="ECO:0000313" key="3">
    <source>
        <dbReference type="Proteomes" id="UP001595773"/>
    </source>
</evidence>
<keyword evidence="3" id="KW-1185">Reference proteome</keyword>
<protein>
    <submittedName>
        <fullName evidence="2">RidA family protein</fullName>
    </submittedName>
</protein>
<name>A0ABV8QYB6_9MICC</name>
<evidence type="ECO:0000256" key="1">
    <source>
        <dbReference type="ARBA" id="ARBA00010552"/>
    </source>
</evidence>
<dbReference type="Gene3D" id="3.30.1330.40">
    <property type="entry name" value="RutC-like"/>
    <property type="match status" value="1"/>
</dbReference>
<dbReference type="PANTHER" id="PTHR11803:SF58">
    <property type="entry name" value="PROTEIN HMF1-RELATED"/>
    <property type="match status" value="1"/>
</dbReference>
<reference evidence="3" key="1">
    <citation type="journal article" date="2019" name="Int. J. Syst. Evol. Microbiol.">
        <title>The Global Catalogue of Microorganisms (GCM) 10K type strain sequencing project: providing services to taxonomists for standard genome sequencing and annotation.</title>
        <authorList>
            <consortium name="The Broad Institute Genomics Platform"/>
            <consortium name="The Broad Institute Genome Sequencing Center for Infectious Disease"/>
            <person name="Wu L."/>
            <person name="Ma J."/>
        </authorList>
    </citation>
    <scope>NUCLEOTIDE SEQUENCE [LARGE SCALE GENOMIC DNA]</scope>
    <source>
        <strain evidence="3">CGMCC 1.10698</strain>
    </source>
</reference>
<evidence type="ECO:0000313" key="2">
    <source>
        <dbReference type="EMBL" id="MFC4265179.1"/>
    </source>
</evidence>
<dbReference type="RefSeq" id="WP_230067211.1">
    <property type="nucleotide sequence ID" value="NZ_BAABLL010000003.1"/>
</dbReference>
<comment type="similarity">
    <text evidence="1">Belongs to the RutC family.</text>
</comment>
<comment type="caution">
    <text evidence="2">The sequence shown here is derived from an EMBL/GenBank/DDBJ whole genome shotgun (WGS) entry which is preliminary data.</text>
</comment>
<organism evidence="2 3">
    <name type="scientific">Arthrobacter cryoconiti</name>
    <dbReference type="NCBI Taxonomy" id="748907"/>
    <lineage>
        <taxon>Bacteria</taxon>
        <taxon>Bacillati</taxon>
        <taxon>Actinomycetota</taxon>
        <taxon>Actinomycetes</taxon>
        <taxon>Micrococcales</taxon>
        <taxon>Micrococcaceae</taxon>
        <taxon>Arthrobacter</taxon>
    </lineage>
</organism>
<dbReference type="PANTHER" id="PTHR11803">
    <property type="entry name" value="2-IMINOBUTANOATE/2-IMINOPROPANOATE DEAMINASE RIDA"/>
    <property type="match status" value="1"/>
</dbReference>
<dbReference type="InterPro" id="IPR006175">
    <property type="entry name" value="YjgF/YER057c/UK114"/>
</dbReference>